<feature type="region of interest" description="Disordered" evidence="5">
    <location>
        <begin position="271"/>
        <end position="299"/>
    </location>
</feature>
<keyword evidence="3" id="KW-0496">Mitochondrion</keyword>
<dbReference type="GO" id="GO:0005739">
    <property type="term" value="C:mitochondrion"/>
    <property type="evidence" value="ECO:0007669"/>
    <property type="project" value="UniProtKB-SubCell"/>
</dbReference>
<dbReference type="AlphaFoldDB" id="A0A0C3NJH3"/>
<feature type="region of interest" description="Disordered" evidence="5">
    <location>
        <begin position="311"/>
        <end position="331"/>
    </location>
</feature>
<evidence type="ECO:0000313" key="7">
    <source>
        <dbReference type="EMBL" id="KIN95810.1"/>
    </source>
</evidence>
<gene>
    <name evidence="7" type="ORF">M404DRAFT_33865</name>
</gene>
<dbReference type="PANTHER" id="PTHR23354:SF62">
    <property type="entry name" value="MUSTARD, ISOFORM V"/>
    <property type="match status" value="1"/>
</dbReference>
<evidence type="ECO:0000256" key="3">
    <source>
        <dbReference type="ARBA" id="ARBA00023128"/>
    </source>
</evidence>
<dbReference type="STRING" id="870435.A0A0C3NJH3"/>
<reference evidence="7 8" key="1">
    <citation type="submission" date="2014-04" db="EMBL/GenBank/DDBJ databases">
        <authorList>
            <consortium name="DOE Joint Genome Institute"/>
            <person name="Kuo A."/>
            <person name="Kohler A."/>
            <person name="Costa M.D."/>
            <person name="Nagy L.G."/>
            <person name="Floudas D."/>
            <person name="Copeland A."/>
            <person name="Barry K.W."/>
            <person name="Cichocki N."/>
            <person name="Veneault-Fourrey C."/>
            <person name="LaButti K."/>
            <person name="Lindquist E.A."/>
            <person name="Lipzen A."/>
            <person name="Lundell T."/>
            <person name="Morin E."/>
            <person name="Murat C."/>
            <person name="Sun H."/>
            <person name="Tunlid A."/>
            <person name="Henrissat B."/>
            <person name="Grigoriev I.V."/>
            <person name="Hibbett D.S."/>
            <person name="Martin F."/>
            <person name="Nordberg H.P."/>
            <person name="Cantor M.N."/>
            <person name="Hua S.X."/>
        </authorList>
    </citation>
    <scope>NUCLEOTIDE SEQUENCE [LARGE SCALE GENOMIC DNA]</scope>
    <source>
        <strain evidence="7 8">Marx 270</strain>
    </source>
</reference>
<dbReference type="OrthoDB" id="26679at2759"/>
<dbReference type="GO" id="GO:0006979">
    <property type="term" value="P:response to oxidative stress"/>
    <property type="evidence" value="ECO:0007669"/>
    <property type="project" value="TreeGrafter"/>
</dbReference>
<evidence type="ECO:0000256" key="4">
    <source>
        <dbReference type="ARBA" id="ARBA00040604"/>
    </source>
</evidence>
<evidence type="ECO:0000259" key="6">
    <source>
        <dbReference type="PROSITE" id="PS51886"/>
    </source>
</evidence>
<sequence length="483" mass="51646">MDNSAPPHIHREFHRFRFRSILPAAESSSVVDAAETSQIAASGKARNVSLDYFGQFTTTAKVASERNRKGVLDELLEHQDDPLYFLAAQVDDPPSLHQSTTLDLLPEEEPELLGNAMSTSQGNAPGHAPILAPHESIADALASELDMSSKNHLLNHSPPQAPHTHPRNRSPVLTLTRKQSLAGLPRTGSPLPPHLSGNASPPSASSPSASRVSLPLNLGLDKVQGSGDEERRVKEGEINRERQSSSPSQATLSRISSNFVSAFLSGTSKHARSSTISSSSNNSGALSSSFPAHSSSFSDRSSSALITHRGSPFVSTPFVPPSGAPGFTGDRNWDRGFFEALQRDRESGAVDITGLGGELEFANGDGSHEGSSDLLSGSRKDEFGTGGSALRRSESIGDTPGRLKSTRGTVKVKGLSLCGRREGTLQVLTEDVANSLRIHLPALVRLSRNWTLLYSIDQHGISLNTLYTRSEPRTRSKAEPNPP</sequence>
<dbReference type="Proteomes" id="UP000054217">
    <property type="component" value="Unassembled WGS sequence"/>
</dbReference>
<feature type="domain" description="TLDc" evidence="6">
    <location>
        <begin position="426"/>
        <end position="483"/>
    </location>
</feature>
<dbReference type="GO" id="GO:0005634">
    <property type="term" value="C:nucleus"/>
    <property type="evidence" value="ECO:0007669"/>
    <property type="project" value="TreeGrafter"/>
</dbReference>
<accession>A0A0C3NJH3</accession>
<dbReference type="EMBL" id="KN832060">
    <property type="protein sequence ID" value="KIN95810.1"/>
    <property type="molecule type" value="Genomic_DNA"/>
</dbReference>
<evidence type="ECO:0000313" key="8">
    <source>
        <dbReference type="Proteomes" id="UP000054217"/>
    </source>
</evidence>
<proteinExistence type="inferred from homology"/>
<feature type="non-terminal residue" evidence="7">
    <location>
        <position position="483"/>
    </location>
</feature>
<dbReference type="InterPro" id="IPR006571">
    <property type="entry name" value="TLDc_dom"/>
</dbReference>
<comment type="similarity">
    <text evidence="2">Belongs to the OXR1 family.</text>
</comment>
<dbReference type="InParanoid" id="A0A0C3NJH3"/>
<feature type="region of interest" description="Disordered" evidence="5">
    <location>
        <begin position="182"/>
        <end position="252"/>
    </location>
</feature>
<feature type="region of interest" description="Disordered" evidence="5">
    <location>
        <begin position="150"/>
        <end position="170"/>
    </location>
</feature>
<reference evidence="8" key="2">
    <citation type="submission" date="2015-01" db="EMBL/GenBank/DDBJ databases">
        <title>Evolutionary Origins and Diversification of the Mycorrhizal Mutualists.</title>
        <authorList>
            <consortium name="DOE Joint Genome Institute"/>
            <consortium name="Mycorrhizal Genomics Consortium"/>
            <person name="Kohler A."/>
            <person name="Kuo A."/>
            <person name="Nagy L.G."/>
            <person name="Floudas D."/>
            <person name="Copeland A."/>
            <person name="Barry K.W."/>
            <person name="Cichocki N."/>
            <person name="Veneault-Fourrey C."/>
            <person name="LaButti K."/>
            <person name="Lindquist E.A."/>
            <person name="Lipzen A."/>
            <person name="Lundell T."/>
            <person name="Morin E."/>
            <person name="Murat C."/>
            <person name="Riley R."/>
            <person name="Ohm R."/>
            <person name="Sun H."/>
            <person name="Tunlid A."/>
            <person name="Henrissat B."/>
            <person name="Grigoriev I.V."/>
            <person name="Hibbett D.S."/>
            <person name="Martin F."/>
        </authorList>
    </citation>
    <scope>NUCLEOTIDE SEQUENCE [LARGE SCALE GENOMIC DNA]</scope>
    <source>
        <strain evidence="8">Marx 270</strain>
    </source>
</reference>
<feature type="compositionally biased region" description="Low complexity" evidence="5">
    <location>
        <begin position="199"/>
        <end position="210"/>
    </location>
</feature>
<name>A0A0C3NJH3_PISTI</name>
<feature type="compositionally biased region" description="Low complexity" evidence="5">
    <location>
        <begin position="273"/>
        <end position="299"/>
    </location>
</feature>
<keyword evidence="8" id="KW-1185">Reference proteome</keyword>
<evidence type="ECO:0000256" key="5">
    <source>
        <dbReference type="SAM" id="MobiDB-lite"/>
    </source>
</evidence>
<dbReference type="HOGENOM" id="CLU_565708_0_0_1"/>
<feature type="compositionally biased region" description="Basic and acidic residues" evidence="5">
    <location>
        <begin position="228"/>
        <end position="243"/>
    </location>
</feature>
<feature type="region of interest" description="Disordered" evidence="5">
    <location>
        <begin position="363"/>
        <end position="405"/>
    </location>
</feature>
<organism evidence="7 8">
    <name type="scientific">Pisolithus tinctorius Marx 270</name>
    <dbReference type="NCBI Taxonomy" id="870435"/>
    <lineage>
        <taxon>Eukaryota</taxon>
        <taxon>Fungi</taxon>
        <taxon>Dikarya</taxon>
        <taxon>Basidiomycota</taxon>
        <taxon>Agaricomycotina</taxon>
        <taxon>Agaricomycetes</taxon>
        <taxon>Agaricomycetidae</taxon>
        <taxon>Boletales</taxon>
        <taxon>Sclerodermatineae</taxon>
        <taxon>Pisolithaceae</taxon>
        <taxon>Pisolithus</taxon>
    </lineage>
</organism>
<evidence type="ECO:0000256" key="2">
    <source>
        <dbReference type="ARBA" id="ARBA00009540"/>
    </source>
</evidence>
<comment type="subcellular location">
    <subcellularLocation>
        <location evidence="1">Mitochondrion</location>
    </subcellularLocation>
</comment>
<protein>
    <recommendedName>
        <fullName evidence="4">Oxidation resistance protein 1</fullName>
    </recommendedName>
</protein>
<evidence type="ECO:0000256" key="1">
    <source>
        <dbReference type="ARBA" id="ARBA00004173"/>
    </source>
</evidence>
<dbReference type="PROSITE" id="PS51886">
    <property type="entry name" value="TLDC"/>
    <property type="match status" value="1"/>
</dbReference>
<dbReference type="PANTHER" id="PTHR23354">
    <property type="entry name" value="NUCLEOLAR PROTEIN 7/ESTROGEN RECEPTOR COACTIVATOR-RELATED"/>
    <property type="match status" value="1"/>
</dbReference>